<reference evidence="3" key="1">
    <citation type="submission" date="2023-11" db="EMBL/GenBank/DDBJ databases">
        <title>The genome sequences of three competitors of mushroom-forming fungi.</title>
        <authorList>
            <person name="Beijen E."/>
            <person name="Ohm R.A."/>
        </authorList>
    </citation>
    <scope>NUCLEOTIDE SEQUENCE</scope>
    <source>
        <strain evidence="3">CBS 100526</strain>
    </source>
</reference>
<dbReference type="Pfam" id="PF00248">
    <property type="entry name" value="Aldo_ket_red"/>
    <property type="match status" value="1"/>
</dbReference>
<dbReference type="RefSeq" id="XP_062754084.1">
    <property type="nucleotide sequence ID" value="XM_062901701.1"/>
</dbReference>
<dbReference type="InterPro" id="IPR050791">
    <property type="entry name" value="Aldo-Keto_reductase"/>
</dbReference>
<dbReference type="GeneID" id="87921606"/>
<dbReference type="GO" id="GO:0005737">
    <property type="term" value="C:cytoplasm"/>
    <property type="evidence" value="ECO:0007669"/>
    <property type="project" value="TreeGrafter"/>
</dbReference>
<protein>
    <recommendedName>
        <fullName evidence="2">NADP-dependent oxidoreductase domain-containing protein</fullName>
    </recommendedName>
</protein>
<dbReference type="SUPFAM" id="SSF51430">
    <property type="entry name" value="NAD(P)-linked oxidoreductase"/>
    <property type="match status" value="1"/>
</dbReference>
<evidence type="ECO:0000259" key="2">
    <source>
        <dbReference type="Pfam" id="PF00248"/>
    </source>
</evidence>
<organism evidence="3 4">
    <name type="scientific">Trichoderma aggressivum f. europaeum</name>
    <dbReference type="NCBI Taxonomy" id="173218"/>
    <lineage>
        <taxon>Eukaryota</taxon>
        <taxon>Fungi</taxon>
        <taxon>Dikarya</taxon>
        <taxon>Ascomycota</taxon>
        <taxon>Pezizomycotina</taxon>
        <taxon>Sordariomycetes</taxon>
        <taxon>Hypocreomycetidae</taxon>
        <taxon>Hypocreales</taxon>
        <taxon>Hypocreaceae</taxon>
        <taxon>Trichoderma</taxon>
    </lineage>
</organism>
<dbReference type="Proteomes" id="UP001273209">
    <property type="component" value="Unassembled WGS sequence"/>
</dbReference>
<dbReference type="EMBL" id="JAWRVG010000029">
    <property type="protein sequence ID" value="KAK4069588.1"/>
    <property type="molecule type" value="Genomic_DNA"/>
</dbReference>
<evidence type="ECO:0000313" key="3">
    <source>
        <dbReference type="EMBL" id="KAK4069588.1"/>
    </source>
</evidence>
<keyword evidence="4" id="KW-1185">Reference proteome</keyword>
<proteinExistence type="predicted"/>
<dbReference type="PANTHER" id="PTHR43625">
    <property type="entry name" value="AFLATOXIN B1 ALDEHYDE REDUCTASE"/>
    <property type="match status" value="1"/>
</dbReference>
<dbReference type="InterPro" id="IPR036812">
    <property type="entry name" value="NAD(P)_OxRdtase_dom_sf"/>
</dbReference>
<keyword evidence="1" id="KW-0560">Oxidoreductase</keyword>
<dbReference type="InterPro" id="IPR023210">
    <property type="entry name" value="NADP_OxRdtase_dom"/>
</dbReference>
<comment type="caution">
    <text evidence="3">The sequence shown here is derived from an EMBL/GenBank/DDBJ whole genome shotgun (WGS) entry which is preliminary data.</text>
</comment>
<evidence type="ECO:0000256" key="1">
    <source>
        <dbReference type="ARBA" id="ARBA00023002"/>
    </source>
</evidence>
<name>A0AAE1M1C1_9HYPO</name>
<evidence type="ECO:0000313" key="4">
    <source>
        <dbReference type="Proteomes" id="UP001273209"/>
    </source>
</evidence>
<dbReference type="Gene3D" id="3.20.20.100">
    <property type="entry name" value="NADP-dependent oxidoreductase domain"/>
    <property type="match status" value="1"/>
</dbReference>
<dbReference type="AlphaFoldDB" id="A0AAE1M1C1"/>
<gene>
    <name evidence="3" type="ORF">Triagg1_7012</name>
</gene>
<feature type="domain" description="NADP-dependent oxidoreductase" evidence="2">
    <location>
        <begin position="98"/>
        <end position="404"/>
    </location>
</feature>
<sequence length="426" mass="47100">MTLCDVMWDARVGQNIGLAKLSPVFFLDINLSVYKPAWLDCHHPDHQHQLQSNSFIDIISIILKEFQQSQISLPPTFIKMPATVLKQLGKNGPKIPPVGFGAMGIGIDCYGATGNDEERFAVLDHAWKIGCTHWDTSDAYGDSEMLIGKWFKLHPERRADIFLATKFGILAEVQADGTYKGSVNSTPEYAKTACEASLKKLGVDYIDLYYAHRVDGKTPIEKTVQAMVELKKGVNSEGKIKYFGFSEISGDSLRRACAVHHISAVQIEYSAWALETEGPVSKYLLKACRELGVATIAYSPLGRGMLTGQYTNTAELEKTDYRNSVEQFKGDNLKKNVELLDRFKEVAANKGCSLSQLALAWLLAQGDDIFPIPGTKKTKYMDDNFGAQDVRLTPGEAGEIRKLVENLGVAGDRDVAFNQYADTPAL</sequence>
<dbReference type="PANTHER" id="PTHR43625:SF40">
    <property type="entry name" value="ALDO-KETO REDUCTASE YAKC [NADP(+)]"/>
    <property type="match status" value="1"/>
</dbReference>
<accession>A0AAE1M1C1</accession>
<dbReference type="GO" id="GO:0016491">
    <property type="term" value="F:oxidoreductase activity"/>
    <property type="evidence" value="ECO:0007669"/>
    <property type="project" value="UniProtKB-KW"/>
</dbReference>